<evidence type="ECO:0000256" key="1">
    <source>
        <dbReference type="SAM" id="MobiDB-lite"/>
    </source>
</evidence>
<name>A0AAF0R4S6_SOLVR</name>
<protein>
    <submittedName>
        <fullName evidence="2">Uncharacterized protein</fullName>
    </submittedName>
</protein>
<evidence type="ECO:0000313" key="3">
    <source>
        <dbReference type="Proteomes" id="UP001234989"/>
    </source>
</evidence>
<feature type="compositionally biased region" description="Polar residues" evidence="1">
    <location>
        <begin position="41"/>
        <end position="56"/>
    </location>
</feature>
<evidence type="ECO:0000313" key="2">
    <source>
        <dbReference type="EMBL" id="WMV31886.1"/>
    </source>
</evidence>
<organism evidence="2 3">
    <name type="scientific">Solanum verrucosum</name>
    <dbReference type="NCBI Taxonomy" id="315347"/>
    <lineage>
        <taxon>Eukaryota</taxon>
        <taxon>Viridiplantae</taxon>
        <taxon>Streptophyta</taxon>
        <taxon>Embryophyta</taxon>
        <taxon>Tracheophyta</taxon>
        <taxon>Spermatophyta</taxon>
        <taxon>Magnoliopsida</taxon>
        <taxon>eudicotyledons</taxon>
        <taxon>Gunneridae</taxon>
        <taxon>Pentapetalae</taxon>
        <taxon>asterids</taxon>
        <taxon>lamiids</taxon>
        <taxon>Solanales</taxon>
        <taxon>Solanaceae</taxon>
        <taxon>Solanoideae</taxon>
        <taxon>Solaneae</taxon>
        <taxon>Solanum</taxon>
    </lineage>
</organism>
<feature type="compositionally biased region" description="Polar residues" evidence="1">
    <location>
        <begin position="71"/>
        <end position="80"/>
    </location>
</feature>
<feature type="region of interest" description="Disordered" evidence="1">
    <location>
        <begin position="1"/>
        <end position="80"/>
    </location>
</feature>
<gene>
    <name evidence="2" type="ORF">MTR67_025271</name>
</gene>
<dbReference type="Proteomes" id="UP001234989">
    <property type="component" value="Chromosome 6"/>
</dbReference>
<reference evidence="2" key="1">
    <citation type="submission" date="2023-08" db="EMBL/GenBank/DDBJ databases">
        <title>A de novo genome assembly of Solanum verrucosum Schlechtendal, a Mexican diploid species geographically isolated from the other diploid A-genome species in potato relatives.</title>
        <authorList>
            <person name="Hosaka K."/>
        </authorList>
    </citation>
    <scope>NUCLEOTIDE SEQUENCE</scope>
    <source>
        <tissue evidence="2">Young leaves</tissue>
    </source>
</reference>
<keyword evidence="3" id="KW-1185">Reference proteome</keyword>
<dbReference type="EMBL" id="CP133617">
    <property type="protein sequence ID" value="WMV31886.1"/>
    <property type="molecule type" value="Genomic_DNA"/>
</dbReference>
<sequence length="80" mass="9005">METSEGARFLENKEDQEESVWRGNEQYQQWRPVPPPEPNPGTNCCTNMTSQISKKNFTGRKKVAPPPPLPSSNNDKVSTS</sequence>
<accession>A0AAF0R4S6</accession>
<dbReference type="AlphaFoldDB" id="A0AAF0R4S6"/>
<proteinExistence type="predicted"/>